<proteinExistence type="predicted"/>
<gene>
    <name evidence="1" type="ORF">Pan265_12580</name>
</gene>
<dbReference type="Gene3D" id="2.60.120.260">
    <property type="entry name" value="Galactose-binding domain-like"/>
    <property type="match status" value="1"/>
</dbReference>
<protein>
    <submittedName>
        <fullName evidence="1">Uncharacterized protein</fullName>
    </submittedName>
</protein>
<dbReference type="AlphaFoldDB" id="A0A518BWQ6"/>
<organism evidence="1 2">
    <name type="scientific">Mucisphaera calidilacus</name>
    <dbReference type="NCBI Taxonomy" id="2527982"/>
    <lineage>
        <taxon>Bacteria</taxon>
        <taxon>Pseudomonadati</taxon>
        <taxon>Planctomycetota</taxon>
        <taxon>Phycisphaerae</taxon>
        <taxon>Phycisphaerales</taxon>
        <taxon>Phycisphaeraceae</taxon>
        <taxon>Mucisphaera</taxon>
    </lineage>
</organism>
<keyword evidence="2" id="KW-1185">Reference proteome</keyword>
<name>A0A518BWQ6_9BACT</name>
<evidence type="ECO:0000313" key="2">
    <source>
        <dbReference type="Proteomes" id="UP000320386"/>
    </source>
</evidence>
<sequence length="928" mass="104372">MYFVSRQARWTLWLLCAATVVLCLAPYALAREQVLVNPKRLEQLFDFEERNEQGVKIGASYAMPKYWYAIGRDPMNPNATFRNQPVHAELIARRGYPSFNKVGFDDTHRSSGDYALHLALDGGNAGAYLQVGALPVLPRSDYMITARVRTEDVTRAAGRIRAYFLDKKGNRIPGSERSTEPLDAEGNWVWASVKLIGIYPDAAWIGLEIELLQPEPSPENPLGNQQIVLEDLDAQMWIDDIGVWLLPHVEIGTQYDTNLIVAPEEPVIEANVRDLTGQMLRVEIGVFDHDRRRVDRGTWLLGDGTSDRWSWQPELPGYGWYLLEMSVFEVDQGGGIGRNPLARSVSALGYLPPRRPRISSDLDRFTLVAEGVTTHERDLIPEILDQTGLRSVILSVWQPGTTLESLNREQHELEALLRRIMARNRLVGLSFSPLPSALALVPGVETNSPMAMLLTDANLWDPYVAPVMLRHGQRIRDWHLGLLESDEPFFVDRLAGMAREIELKLGKLSPSPRIHLPWRLDQQRRDDMPSDVGYAIDVPESINAGTLERYLEAWRSPPLEHSLHLLEPDAELYPHRQRLSSLVRRMVVGWIVSESGVSLPKPWTAGFERRDSLLPDPLLPAFANVAQQLAERRYVTRLNLGGQRHAKVLDGDPGSLMVLWDVEDRRDTLAMYLGPNPTVTDIWGNTTSVERVGRQHLLTLGELPIFVQGIDVDLARLRASFTIDDDFIPSRQIVHRREISLTNPFPVTMQGRLRFIGPPEWRIQPRQHDFILDSGATMRLPIGMSFPIQEVSGLKQLTARATFAAGRNYDIDLTLPLELGLKEIQLSSSLSLVAGEEGAIDAVAIMVVTNLSEFPQSLYGFASMRGRQSKERIIASLNPGQSVIERFRFNDVGGDIQSTPIRVGIREARGPSMLTRLLRFDDAHSGSR</sequence>
<dbReference type="EMBL" id="CP036280">
    <property type="protein sequence ID" value="QDU71408.1"/>
    <property type="molecule type" value="Genomic_DNA"/>
</dbReference>
<accession>A0A518BWQ6</accession>
<dbReference type="KEGG" id="mcad:Pan265_12580"/>
<dbReference type="Proteomes" id="UP000320386">
    <property type="component" value="Chromosome"/>
</dbReference>
<evidence type="ECO:0000313" key="1">
    <source>
        <dbReference type="EMBL" id="QDU71408.1"/>
    </source>
</evidence>
<reference evidence="1 2" key="1">
    <citation type="submission" date="2019-02" db="EMBL/GenBank/DDBJ databases">
        <title>Deep-cultivation of Planctomycetes and their phenomic and genomic characterization uncovers novel biology.</title>
        <authorList>
            <person name="Wiegand S."/>
            <person name="Jogler M."/>
            <person name="Boedeker C."/>
            <person name="Pinto D."/>
            <person name="Vollmers J."/>
            <person name="Rivas-Marin E."/>
            <person name="Kohn T."/>
            <person name="Peeters S.H."/>
            <person name="Heuer A."/>
            <person name="Rast P."/>
            <person name="Oberbeckmann S."/>
            <person name="Bunk B."/>
            <person name="Jeske O."/>
            <person name="Meyerdierks A."/>
            <person name="Storesund J.E."/>
            <person name="Kallscheuer N."/>
            <person name="Luecker S."/>
            <person name="Lage O.M."/>
            <person name="Pohl T."/>
            <person name="Merkel B.J."/>
            <person name="Hornburger P."/>
            <person name="Mueller R.-W."/>
            <person name="Bruemmer F."/>
            <person name="Labrenz M."/>
            <person name="Spormann A.M."/>
            <person name="Op den Camp H."/>
            <person name="Overmann J."/>
            <person name="Amann R."/>
            <person name="Jetten M.S.M."/>
            <person name="Mascher T."/>
            <person name="Medema M.H."/>
            <person name="Devos D.P."/>
            <person name="Kaster A.-K."/>
            <person name="Ovreas L."/>
            <person name="Rohde M."/>
            <person name="Galperin M.Y."/>
            <person name="Jogler C."/>
        </authorList>
    </citation>
    <scope>NUCLEOTIDE SEQUENCE [LARGE SCALE GENOMIC DNA]</scope>
    <source>
        <strain evidence="1 2">Pan265</strain>
    </source>
</reference>